<keyword evidence="4" id="KW-1133">Transmembrane helix</keyword>
<dbReference type="PANTHER" id="PTHR44103:SF1">
    <property type="entry name" value="PROPROTEIN CONVERTASE P"/>
    <property type="match status" value="1"/>
</dbReference>
<dbReference type="InterPro" id="IPR000742">
    <property type="entry name" value="EGF"/>
</dbReference>
<dbReference type="PROSITE" id="PS00022">
    <property type="entry name" value="EGF_1"/>
    <property type="match status" value="1"/>
</dbReference>
<dbReference type="SUPFAM" id="SSF69318">
    <property type="entry name" value="Integrin alpha N-terminal domain"/>
    <property type="match status" value="1"/>
</dbReference>
<feature type="transmembrane region" description="Helical" evidence="4">
    <location>
        <begin position="681"/>
        <end position="705"/>
    </location>
</feature>
<dbReference type="PANTHER" id="PTHR44103">
    <property type="entry name" value="PROPROTEIN CONVERTASE P"/>
    <property type="match status" value="1"/>
</dbReference>
<evidence type="ECO:0000313" key="7">
    <source>
        <dbReference type="EMBL" id="CAJ1385461.1"/>
    </source>
</evidence>
<comment type="caution">
    <text evidence="2">Lacks conserved residue(s) required for the propagation of feature annotation.</text>
</comment>
<dbReference type="PROSITE" id="PS50026">
    <property type="entry name" value="EGF_3"/>
    <property type="match status" value="1"/>
</dbReference>
<feature type="region of interest" description="Disordered" evidence="3">
    <location>
        <begin position="1245"/>
        <end position="1287"/>
    </location>
</feature>
<keyword evidence="4" id="KW-0812">Transmembrane</keyword>
<evidence type="ECO:0000256" key="4">
    <source>
        <dbReference type="SAM" id="Phobius"/>
    </source>
</evidence>
<feature type="signal peptide" evidence="5">
    <location>
        <begin position="1"/>
        <end position="18"/>
    </location>
</feature>
<dbReference type="EMBL" id="CAUJNA010001236">
    <property type="protein sequence ID" value="CAJ1385461.1"/>
    <property type="molecule type" value="Genomic_DNA"/>
</dbReference>
<organism evidence="7 8">
    <name type="scientific">Effrenium voratum</name>
    <dbReference type="NCBI Taxonomy" id="2562239"/>
    <lineage>
        <taxon>Eukaryota</taxon>
        <taxon>Sar</taxon>
        <taxon>Alveolata</taxon>
        <taxon>Dinophyceae</taxon>
        <taxon>Suessiales</taxon>
        <taxon>Symbiodiniaceae</taxon>
        <taxon>Effrenium</taxon>
    </lineage>
</organism>
<dbReference type="Gene3D" id="2.10.50.10">
    <property type="entry name" value="Tumor Necrosis Factor Receptor, subunit A, domain 2"/>
    <property type="match status" value="1"/>
</dbReference>
<evidence type="ECO:0000256" key="3">
    <source>
        <dbReference type="SAM" id="MobiDB-lite"/>
    </source>
</evidence>
<keyword evidence="8" id="KW-1185">Reference proteome</keyword>
<proteinExistence type="predicted"/>
<dbReference type="InterPro" id="IPR013517">
    <property type="entry name" value="FG-GAP"/>
</dbReference>
<feature type="compositionally biased region" description="Acidic residues" evidence="3">
    <location>
        <begin position="1245"/>
        <end position="1258"/>
    </location>
</feature>
<keyword evidence="1 5" id="KW-0732">Signal</keyword>
<keyword evidence="4" id="KW-0472">Membrane</keyword>
<comment type="caution">
    <text evidence="7">The sequence shown here is derived from an EMBL/GenBank/DDBJ whole genome shotgun (WGS) entry which is preliminary data.</text>
</comment>
<dbReference type="CDD" id="cd00055">
    <property type="entry name" value="EGF_Lam"/>
    <property type="match status" value="1"/>
</dbReference>
<evidence type="ECO:0000256" key="5">
    <source>
        <dbReference type="SAM" id="SignalP"/>
    </source>
</evidence>
<feature type="transmembrane region" description="Helical" evidence="4">
    <location>
        <begin position="826"/>
        <end position="849"/>
    </location>
</feature>
<reference evidence="7" key="1">
    <citation type="submission" date="2023-08" db="EMBL/GenBank/DDBJ databases">
        <authorList>
            <person name="Chen Y."/>
            <person name="Shah S."/>
            <person name="Dougan E. K."/>
            <person name="Thang M."/>
            <person name="Chan C."/>
        </authorList>
    </citation>
    <scope>NUCLEOTIDE SEQUENCE</scope>
</reference>
<gene>
    <name evidence="7" type="ORF">EVOR1521_LOCUS12065</name>
</gene>
<dbReference type="SMART" id="SM01411">
    <property type="entry name" value="Ephrin_rec_like"/>
    <property type="match status" value="1"/>
</dbReference>
<evidence type="ECO:0000256" key="2">
    <source>
        <dbReference type="PROSITE-ProRule" id="PRU00076"/>
    </source>
</evidence>
<dbReference type="InterPro" id="IPR028994">
    <property type="entry name" value="Integrin_alpha_N"/>
</dbReference>
<name>A0AA36ID33_9DINO</name>
<feature type="domain" description="EGF-like" evidence="6">
    <location>
        <begin position="480"/>
        <end position="515"/>
    </location>
</feature>
<evidence type="ECO:0000256" key="1">
    <source>
        <dbReference type="ARBA" id="ARBA00022729"/>
    </source>
</evidence>
<feature type="disulfide bond" evidence="2">
    <location>
        <begin position="505"/>
        <end position="514"/>
    </location>
</feature>
<keyword evidence="2" id="KW-0245">EGF-like domain</keyword>
<dbReference type="PROSITE" id="PS01248">
    <property type="entry name" value="EGF_LAM_1"/>
    <property type="match status" value="1"/>
</dbReference>
<protein>
    <recommendedName>
        <fullName evidence="6">EGF-like domain-containing protein</fullName>
    </recommendedName>
</protein>
<dbReference type="Pfam" id="PF13517">
    <property type="entry name" value="FG-GAP_3"/>
    <property type="match status" value="2"/>
</dbReference>
<dbReference type="Proteomes" id="UP001178507">
    <property type="component" value="Unassembled WGS sequence"/>
</dbReference>
<accession>A0AA36ID33</accession>
<feature type="chain" id="PRO_5041363400" description="EGF-like domain-containing protein" evidence="5">
    <location>
        <begin position="19"/>
        <end position="1321"/>
    </location>
</feature>
<sequence>MARACLALSLAWLAAGQGDWGCAPRPNACDGHRERLNHKASVRMAQSLAAPFMVDWNGDGLLDLLVGEHDGTVRYYEKSKTDGLLYPKLGKENSFSVIKPIAYNETKGHGAAAPLLVDWDGDGHLELLVAAGGRIRYFKIKEGEFEEQLGKKSPFKDIHIGYVAPRFSAADWDADGDVDLIVPRGRSLAYYEQVNGTLVERTGDLNPFDHVKGEFIDNARGWDGTYGAPWAVDWDGDGDMDLIFGQVDGTVLYFERLNNAHLAQRMGTANPFSRIQQGHFAAVQAIDYNGDGLIDVLTGNQDGEVALFARERDVHLQERKGIANPFQDIGALPSAVPSALLVDEEMSVYFMFQETNRGHVMLFKRLEDGRFQNLTSDRPPSVAMDAVWLQAGQAQYLDWNGDGLEDMLVIYHNGTIIYQENRDGALVELQGPENPFDGLSFGSAFSDTNVSGFLPLDMNADGRKELLVAEWGLKPLRFFETGWCEISDPCNARGVCLKVTGQCSCMLGYSGSDCTHCSGGFFTERSAKPSEFPGFACRACPGKLSGNGTCSSRGTCQDDDAAHKLAKETEGLSQLQLAFLRGNGSCSCSENFAGENCAQGECPAGMVYEDAAIIAHCEKCSPGFFKSEPGNLLPCRMCQSNHYAPSYGAAKCTECIGSLFIFSVNKDHTTCTMDVSASLPVLVGILCWTLVFYFAPMVFGLPVIVSDISLGPHLPSEQRKEEGRSSSFLRSWFNTPPVDESENLQCVKVKSHGTHNLLRGQRATIFFRGTGDPRLDTKRFDYKVEGVTHHELLLLHLDGTPVTSNHDSSTGTLQVKHQHAMLRMGMLGLPFIIWTLLPIAGYAGLVAYLNSSDKKFMPSTSSLHVAIGCLISILLHSFRYRNLARTRLKKDILHFIKRLKGKNPNPTRCSRGPTRAITAGQLKEFDHFFHGYHGSNRTMYYVCHNIILQLTHPFKLSYAELAGPTTVSWFVSHYWGTSFRHFVDTVSKHSEEVPPAGRRPSQQSYWICSFSNNQWAVEEEVGKNWDESSFYLAMRSHACKGTVMVFDEDALPLNRSWCLFELLQTHHFKQTRDSFEGLLLCSANGVMNRGNGSFDLAIKVSHKLANLDLREAKASKESDKLMIEELVRRQAGFKNVRSFLTSAVEEVLYATREKFQDKMTELRTSLELTQSDSPTNMLRYQVPDRECQETVELSPEVRPALLGSLRKAYTTSLKSLEWVLKRSGSANSSDPRTPVQDDLEAAIKEEEEDEDDACDEEGITGVLPKTAPKKEKEDGITGVLPQTAPHKETEVAITGVLPKIAPKKEKEAEEDAVPKLTLKDL</sequence>
<feature type="transmembrane region" description="Helical" evidence="4">
    <location>
        <begin position="861"/>
        <end position="880"/>
    </location>
</feature>
<dbReference type="Pfam" id="PF00053">
    <property type="entry name" value="EGF_laminin"/>
    <property type="match status" value="1"/>
</dbReference>
<dbReference type="InterPro" id="IPR002049">
    <property type="entry name" value="LE_dom"/>
</dbReference>
<evidence type="ECO:0000259" key="6">
    <source>
        <dbReference type="PROSITE" id="PS50026"/>
    </source>
</evidence>
<evidence type="ECO:0000313" key="8">
    <source>
        <dbReference type="Proteomes" id="UP001178507"/>
    </source>
</evidence>
<dbReference type="SMART" id="SM00181">
    <property type="entry name" value="EGF"/>
    <property type="match status" value="2"/>
</dbReference>
<keyword evidence="2" id="KW-1015">Disulfide bond</keyword>
<dbReference type="Gene3D" id="2.130.10.130">
    <property type="entry name" value="Integrin alpha, N-terminal"/>
    <property type="match status" value="2"/>
</dbReference>